<dbReference type="InterPro" id="IPR049625">
    <property type="entry name" value="Glyco_transf_61_cat"/>
</dbReference>
<evidence type="ECO:0000256" key="1">
    <source>
        <dbReference type="SAM" id="MobiDB-lite"/>
    </source>
</evidence>
<dbReference type="HOGENOM" id="CLU_033167_0_0_1"/>
<dbReference type="GeneID" id="18818965"/>
<dbReference type="Pfam" id="PF04577">
    <property type="entry name" value="Glyco_transf_61"/>
    <property type="match status" value="1"/>
</dbReference>
<dbReference type="KEGG" id="sla:SERLADRAFT_465851"/>
<evidence type="ECO:0000259" key="3">
    <source>
        <dbReference type="Pfam" id="PF04577"/>
    </source>
</evidence>
<dbReference type="RefSeq" id="XP_007317658.1">
    <property type="nucleotide sequence ID" value="XM_007317596.1"/>
</dbReference>
<sequence>MAPLLRTLSRRDAILILLGALSMHFFSAIALFGSHSSIVINTHHQLMQDTVHDREENFHVSPDQDFNDSHPPVESSSSHDVEPNHTPIPLQDSSLHTHSLTLPHTTIVEHVPGWTVFRDLYMSNGTLFIVTSSPLNFPDIRFMTSTGLRAENTPENIALREPTPDNMQLISPEEAEKRWGKEAATRRVWTVEGNTFLFNDPSQFLGHYYHFCAELLFGAWAFWTGAMTDQSNPPPPIHRAIFPHSSGAGWRDHPGFNAYFFRAAFPSITVEVDEDWADRVHASSLEAKYEGRAWHFPLLLLSDRSAAFRGKFCGSENQRTASEAVDGLIARGRLSHGGLWWHNVRNALWRFAGVDESIMDSTSGEFEQQDTVVVTYISRQSGRRHLIEEDHDGLVIALEELVERKNAERSAYEGTERPRPWELNIIQAEKLSKDEQVRIAARTTVLLGVHGNGLSHLILMPRTPISTVIEMFFPGGFAHDYEWTTGALGMQHFAVWNDTYYTKGDTPRVAYPEGFQGEQIPVYGPTVAKIVEDRVGGLI</sequence>
<keyword evidence="2" id="KW-0812">Transmembrane</keyword>
<accession>F8NT63</accession>
<organism>
    <name type="scientific">Serpula lacrymans var. lacrymans (strain S7.9)</name>
    <name type="common">Dry rot fungus</name>
    <dbReference type="NCBI Taxonomy" id="578457"/>
    <lineage>
        <taxon>Eukaryota</taxon>
        <taxon>Fungi</taxon>
        <taxon>Dikarya</taxon>
        <taxon>Basidiomycota</taxon>
        <taxon>Agaricomycotina</taxon>
        <taxon>Agaricomycetes</taxon>
        <taxon>Agaricomycetidae</taxon>
        <taxon>Boletales</taxon>
        <taxon>Coniophorineae</taxon>
        <taxon>Serpulaceae</taxon>
        <taxon>Serpula</taxon>
    </lineage>
</organism>
<keyword evidence="2" id="KW-1133">Transmembrane helix</keyword>
<keyword evidence="2" id="KW-0472">Membrane</keyword>
<name>F8NT63_SERL9</name>
<reference evidence="4" key="1">
    <citation type="submission" date="2011-04" db="EMBL/GenBank/DDBJ databases">
        <title>Evolution of plant cell wall degrading machinery underlies the functional diversity of forest fungi.</title>
        <authorList>
            <consortium name="US DOE Joint Genome Institute (JGI-PGF)"/>
            <person name="Eastwood D.C."/>
            <person name="Floudas D."/>
            <person name="Binder M."/>
            <person name="Majcherczyk A."/>
            <person name="Schneider P."/>
            <person name="Aerts A."/>
            <person name="Asiegbu F.O."/>
            <person name="Baker S.E."/>
            <person name="Barry K."/>
            <person name="Bendiksby M."/>
            <person name="Blumentritt M."/>
            <person name="Coutinho P.M."/>
            <person name="Cullen D."/>
            <person name="Cullen D."/>
            <person name="Gathman A."/>
            <person name="Goodell B."/>
            <person name="Henrissat B."/>
            <person name="Ihrmark K."/>
            <person name="Kauserud H."/>
            <person name="Kohler A."/>
            <person name="LaButti K."/>
            <person name="Lapidus A."/>
            <person name="Lavin J.L."/>
            <person name="Lee Y.-H."/>
            <person name="Lindquist E."/>
            <person name="Lilly W."/>
            <person name="Lucas S."/>
            <person name="Morin E."/>
            <person name="Murat C."/>
            <person name="Oguiza J.A."/>
            <person name="Park J."/>
            <person name="Pisabarro A.G."/>
            <person name="Riley R."/>
            <person name="Rosling A."/>
            <person name="Salamov A."/>
            <person name="Schmidt O."/>
            <person name="Schmutz J."/>
            <person name="Skrede I."/>
            <person name="Stenlid J."/>
            <person name="Wiebenga A."/>
            <person name="Xie X."/>
            <person name="Kues U."/>
            <person name="Hibbett D.S."/>
            <person name="Hoffmeister D."/>
            <person name="Hogberg N."/>
            <person name="Martin F."/>
            <person name="Grigoriev I.V."/>
            <person name="Watkinson S.C."/>
        </authorList>
    </citation>
    <scope>NUCLEOTIDE SEQUENCE</scope>
    <source>
        <strain evidence="4">S7.9</strain>
    </source>
</reference>
<gene>
    <name evidence="4" type="ORF">SERLADRAFT_465851</name>
</gene>
<proteinExistence type="predicted"/>
<protein>
    <recommendedName>
        <fullName evidence="3">Glycosyltransferase 61 catalytic domain-containing protein</fullName>
    </recommendedName>
</protein>
<feature type="region of interest" description="Disordered" evidence="1">
    <location>
        <begin position="59"/>
        <end position="95"/>
    </location>
</feature>
<dbReference type="AlphaFoldDB" id="F8NT63"/>
<dbReference type="Proteomes" id="UP000008064">
    <property type="component" value="Unassembled WGS sequence"/>
</dbReference>
<dbReference type="EMBL" id="GL945433">
    <property type="protein sequence ID" value="EGO25536.1"/>
    <property type="molecule type" value="Genomic_DNA"/>
</dbReference>
<evidence type="ECO:0000256" key="2">
    <source>
        <dbReference type="SAM" id="Phobius"/>
    </source>
</evidence>
<evidence type="ECO:0000313" key="4">
    <source>
        <dbReference type="EMBL" id="EGO25536.1"/>
    </source>
</evidence>
<feature type="domain" description="Glycosyltransferase 61 catalytic" evidence="3">
    <location>
        <begin position="372"/>
        <end position="462"/>
    </location>
</feature>
<dbReference type="GO" id="GO:0016757">
    <property type="term" value="F:glycosyltransferase activity"/>
    <property type="evidence" value="ECO:0007669"/>
    <property type="project" value="InterPro"/>
</dbReference>
<feature type="transmembrane region" description="Helical" evidence="2">
    <location>
        <begin position="12"/>
        <end position="33"/>
    </location>
</feature>
<dbReference type="OrthoDB" id="529273at2759"/>